<evidence type="ECO:0000313" key="2">
    <source>
        <dbReference type="EMBL" id="GJH29369.1"/>
    </source>
</evidence>
<protein>
    <recommendedName>
        <fullName evidence="1">DUF4158 domain-containing protein</fullName>
    </recommendedName>
</protein>
<accession>A0AA37MUM8</accession>
<dbReference type="Pfam" id="PF13700">
    <property type="entry name" value="DUF4158"/>
    <property type="match status" value="1"/>
</dbReference>
<dbReference type="AlphaFoldDB" id="A0AA37MUM8"/>
<dbReference type="InterPro" id="IPR025296">
    <property type="entry name" value="DUF4158"/>
</dbReference>
<gene>
    <name evidence="2" type="ORF">CBA19CS42_32655</name>
</gene>
<evidence type="ECO:0000259" key="1">
    <source>
        <dbReference type="Pfam" id="PF13700"/>
    </source>
</evidence>
<sequence length="60" mass="6583">MAAFLLPIAMKTAQGVLLAQPAVDELRRQHVLLPPVATLEQLCSTVATRAQREGYRYSST</sequence>
<evidence type="ECO:0000313" key="3">
    <source>
        <dbReference type="Proteomes" id="UP001055111"/>
    </source>
</evidence>
<dbReference type="EMBL" id="BPUS01000022">
    <property type="protein sequence ID" value="GJH29369.1"/>
    <property type="molecule type" value="Genomic_DNA"/>
</dbReference>
<proteinExistence type="predicted"/>
<comment type="caution">
    <text evidence="2">The sequence shown here is derived from an EMBL/GenBank/DDBJ whole genome shotgun (WGS) entry which is preliminary data.</text>
</comment>
<dbReference type="Proteomes" id="UP001055111">
    <property type="component" value="Unassembled WGS sequence"/>
</dbReference>
<feature type="domain" description="DUF4158" evidence="1">
    <location>
        <begin position="2"/>
        <end position="46"/>
    </location>
</feature>
<reference evidence="2" key="1">
    <citation type="submission" date="2022-09" db="EMBL/GenBank/DDBJ databases">
        <title>Isolation and characterization of 3-chlorobenzoate degrading bacteria from soils in Shizuoka.</title>
        <authorList>
            <person name="Ifat A."/>
            <person name="Ogawa N."/>
            <person name="Kimbara K."/>
            <person name="Moriuchi R."/>
            <person name="Dohra H."/>
            <person name="Shintani M."/>
        </authorList>
    </citation>
    <scope>NUCLEOTIDE SEQUENCE</scope>
    <source>
        <strain evidence="2">19CS4-2</strain>
    </source>
</reference>
<name>A0AA37MUM8_9BURK</name>
<organism evidence="2 3">
    <name type="scientific">Caballeronia novacaledonica</name>
    <dbReference type="NCBI Taxonomy" id="1544861"/>
    <lineage>
        <taxon>Bacteria</taxon>
        <taxon>Pseudomonadati</taxon>
        <taxon>Pseudomonadota</taxon>
        <taxon>Betaproteobacteria</taxon>
        <taxon>Burkholderiales</taxon>
        <taxon>Burkholderiaceae</taxon>
        <taxon>Caballeronia</taxon>
    </lineage>
</organism>